<comment type="caution">
    <text evidence="2">The sequence shown here is derived from an EMBL/GenBank/DDBJ whole genome shotgun (WGS) entry which is preliminary data.</text>
</comment>
<dbReference type="EMBL" id="JACJHT010000001">
    <property type="protein sequence ID" value="MBA9037239.1"/>
    <property type="molecule type" value="Genomic_DNA"/>
</dbReference>
<keyword evidence="3" id="KW-1185">Reference proteome</keyword>
<evidence type="ECO:0000313" key="2">
    <source>
        <dbReference type="EMBL" id="MBA9037239.1"/>
    </source>
</evidence>
<evidence type="ECO:0000313" key="3">
    <source>
        <dbReference type="Proteomes" id="UP000543174"/>
    </source>
</evidence>
<accession>A0A7W3N6H8</accession>
<name>A0A7W3N6H8_PRIAR</name>
<evidence type="ECO:0000256" key="1">
    <source>
        <dbReference type="SAM" id="Phobius"/>
    </source>
</evidence>
<reference evidence="2" key="1">
    <citation type="submission" date="2020-08" db="EMBL/GenBank/DDBJ databases">
        <title>Functional genomics of gut bacteria from endangered species of beetles.</title>
        <authorList>
            <person name="Carlos-Shanley C."/>
        </authorList>
    </citation>
    <scope>NUCLEOTIDE SEQUENCE [LARGE SCALE GENOMIC DNA]</scope>
    <source>
        <strain evidence="2">S00060</strain>
    </source>
</reference>
<organism evidence="2 3">
    <name type="scientific">Priestia aryabhattai</name>
    <name type="common">Bacillus aryabhattai</name>
    <dbReference type="NCBI Taxonomy" id="412384"/>
    <lineage>
        <taxon>Bacteria</taxon>
        <taxon>Bacillati</taxon>
        <taxon>Bacillota</taxon>
        <taxon>Bacilli</taxon>
        <taxon>Bacillales</taxon>
        <taxon>Bacillaceae</taxon>
        <taxon>Priestia</taxon>
    </lineage>
</organism>
<keyword evidence="1" id="KW-0812">Transmembrane</keyword>
<gene>
    <name evidence="2" type="ORF">HNP21_000328</name>
</gene>
<dbReference type="AlphaFoldDB" id="A0A7W3N6H8"/>
<feature type="transmembrane region" description="Helical" evidence="1">
    <location>
        <begin position="34"/>
        <end position="52"/>
    </location>
</feature>
<keyword evidence="1" id="KW-1133">Transmembrane helix</keyword>
<dbReference type="Proteomes" id="UP000543174">
    <property type="component" value="Unassembled WGS sequence"/>
</dbReference>
<protein>
    <submittedName>
        <fullName evidence="2">Membrane protein</fullName>
    </submittedName>
</protein>
<proteinExistence type="predicted"/>
<sequence length="57" mass="6125">MWLLLVAIASIIIGNAVSQKMLKSSKKKNKGKILTLMSAGTLSTLILTASLFQSITF</sequence>
<keyword evidence="1" id="KW-0472">Membrane</keyword>